<dbReference type="GO" id="GO:0009099">
    <property type="term" value="P:L-valine biosynthetic process"/>
    <property type="evidence" value="ECO:0007669"/>
    <property type="project" value="UniProtKB-UniPathway"/>
</dbReference>
<reference evidence="17 18" key="1">
    <citation type="submission" date="2019-09" db="EMBL/GenBank/DDBJ databases">
        <title>Genome sequence of Adhaeribacter sp. M2.</title>
        <authorList>
            <person name="Srinivasan S."/>
        </authorList>
    </citation>
    <scope>NUCLEOTIDE SEQUENCE [LARGE SCALE GENOMIC DNA]</scope>
    <source>
        <strain evidence="17 18">M2</strain>
    </source>
</reference>
<name>A0A5N1J2G2_9BACT</name>
<dbReference type="PIRSF" id="PIRSF006468">
    <property type="entry name" value="BCAT1"/>
    <property type="match status" value="1"/>
</dbReference>
<comment type="function">
    <text evidence="2">Acts on leucine, isoleucine and valine.</text>
</comment>
<evidence type="ECO:0000256" key="10">
    <source>
        <dbReference type="ARBA" id="ARBA00022679"/>
    </source>
</evidence>
<evidence type="ECO:0000256" key="15">
    <source>
        <dbReference type="ARBA" id="ARBA00049229"/>
    </source>
</evidence>
<dbReference type="PANTHER" id="PTHR11825">
    <property type="entry name" value="SUBGROUP IIII AMINOTRANSFERASE"/>
    <property type="match status" value="1"/>
</dbReference>
<evidence type="ECO:0000256" key="1">
    <source>
        <dbReference type="ARBA" id="ARBA00001933"/>
    </source>
</evidence>
<dbReference type="NCBIfam" id="NF009897">
    <property type="entry name" value="PRK13357.1"/>
    <property type="match status" value="1"/>
</dbReference>
<dbReference type="EC" id="2.6.1.42" evidence="7"/>
<evidence type="ECO:0000256" key="8">
    <source>
        <dbReference type="ARBA" id="ARBA00022576"/>
    </source>
</evidence>
<sequence length="354" mass="39195">MIETASINITRTPASRISELDYNNIEFGKIFADHMFMIDFVDGQWQTPQILPYGNLSLSPATSALHYGQAIFEGMKAYKDANGEVLLFRPVDNARRLNLSAERMCMPTLPEELFMQGLSELIQLDKDWVPPTPGTALYIRPFMFATDAFVGVRPSANYKFMIFCCPVGAYYANPLRVKIETDYTRSVEGGAGFAKAAGNYGASMLPSKLAQQQGYHQLIWTDGKEHKFLEESGTMNLMFVIDGKLITPALSTSILAGITRDSVLQLARDWGMPVEERQIAADEIIVAHANGTLQEAFGCGTAAVIAPIITIGYEGKDYDLPALETREFSNKVAAELDKIKTGEAPDLHNWMVRI</sequence>
<keyword evidence="18" id="KW-1185">Reference proteome</keyword>
<evidence type="ECO:0000256" key="2">
    <source>
        <dbReference type="ARBA" id="ARBA00003109"/>
    </source>
</evidence>
<evidence type="ECO:0000256" key="14">
    <source>
        <dbReference type="ARBA" id="ARBA00048798"/>
    </source>
</evidence>
<evidence type="ECO:0000256" key="16">
    <source>
        <dbReference type="PIRSR" id="PIRSR006468-1"/>
    </source>
</evidence>
<dbReference type="Proteomes" id="UP000326570">
    <property type="component" value="Unassembled WGS sequence"/>
</dbReference>
<dbReference type="InterPro" id="IPR033939">
    <property type="entry name" value="BCAT_family"/>
</dbReference>
<dbReference type="EMBL" id="VTWT01000002">
    <property type="protein sequence ID" value="KAA9340779.1"/>
    <property type="molecule type" value="Genomic_DNA"/>
</dbReference>
<keyword evidence="11" id="KW-0663">Pyridoxal phosphate</keyword>
<comment type="pathway">
    <text evidence="3">Amino-acid biosynthesis; L-isoleucine biosynthesis; L-isoleucine from 2-oxobutanoate: step 4/4.</text>
</comment>
<accession>A0A5N1J2G2</accession>
<evidence type="ECO:0000256" key="5">
    <source>
        <dbReference type="ARBA" id="ARBA00005072"/>
    </source>
</evidence>
<dbReference type="InterPro" id="IPR043131">
    <property type="entry name" value="BCAT-like_N"/>
</dbReference>
<evidence type="ECO:0000256" key="9">
    <source>
        <dbReference type="ARBA" id="ARBA00022605"/>
    </source>
</evidence>
<dbReference type="GO" id="GO:0009098">
    <property type="term" value="P:L-leucine biosynthetic process"/>
    <property type="evidence" value="ECO:0007669"/>
    <property type="project" value="UniProtKB-UniPathway"/>
</dbReference>
<comment type="pathway">
    <text evidence="5">Amino-acid biosynthesis; L-leucine biosynthesis; L-leucine from 3-methyl-2-oxobutanoate: step 4/4.</text>
</comment>
<gene>
    <name evidence="17" type="ORF">F0P94_04955</name>
</gene>
<dbReference type="Gene3D" id="3.30.470.10">
    <property type="match status" value="1"/>
</dbReference>
<keyword evidence="12" id="KW-0100">Branched-chain amino acid biosynthesis</keyword>
<evidence type="ECO:0000256" key="11">
    <source>
        <dbReference type="ARBA" id="ARBA00022898"/>
    </source>
</evidence>
<organism evidence="17 18">
    <name type="scientific">Adhaeribacter soli</name>
    <dbReference type="NCBI Taxonomy" id="2607655"/>
    <lineage>
        <taxon>Bacteria</taxon>
        <taxon>Pseudomonadati</taxon>
        <taxon>Bacteroidota</taxon>
        <taxon>Cytophagia</taxon>
        <taxon>Cytophagales</taxon>
        <taxon>Hymenobacteraceae</taxon>
        <taxon>Adhaeribacter</taxon>
    </lineage>
</organism>
<comment type="catalytic activity">
    <reaction evidence="14">
        <text>L-isoleucine + 2-oxoglutarate = (S)-3-methyl-2-oxopentanoate + L-glutamate</text>
        <dbReference type="Rhea" id="RHEA:24801"/>
        <dbReference type="ChEBI" id="CHEBI:16810"/>
        <dbReference type="ChEBI" id="CHEBI:29985"/>
        <dbReference type="ChEBI" id="CHEBI:35146"/>
        <dbReference type="ChEBI" id="CHEBI:58045"/>
        <dbReference type="EC" id="2.6.1.42"/>
    </reaction>
</comment>
<dbReference type="CDD" id="cd01557">
    <property type="entry name" value="BCAT_beta_family"/>
    <property type="match status" value="1"/>
</dbReference>
<dbReference type="Gene3D" id="3.20.10.10">
    <property type="entry name" value="D-amino Acid Aminotransferase, subunit A, domain 2"/>
    <property type="match status" value="1"/>
</dbReference>
<evidence type="ECO:0000256" key="13">
    <source>
        <dbReference type="ARBA" id="ARBA00048212"/>
    </source>
</evidence>
<protein>
    <recommendedName>
        <fullName evidence="7">branched-chain-amino-acid transaminase</fullName>
        <ecNumber evidence="7">2.6.1.42</ecNumber>
    </recommendedName>
</protein>
<evidence type="ECO:0000313" key="18">
    <source>
        <dbReference type="Proteomes" id="UP000326570"/>
    </source>
</evidence>
<evidence type="ECO:0000313" key="17">
    <source>
        <dbReference type="EMBL" id="KAA9340779.1"/>
    </source>
</evidence>
<dbReference type="GO" id="GO:0052656">
    <property type="term" value="F:L-isoleucine-2-oxoglutarate transaminase activity"/>
    <property type="evidence" value="ECO:0007669"/>
    <property type="project" value="RHEA"/>
</dbReference>
<dbReference type="InterPro" id="IPR005786">
    <property type="entry name" value="B_amino_transII"/>
</dbReference>
<dbReference type="GO" id="GO:0009097">
    <property type="term" value="P:isoleucine biosynthetic process"/>
    <property type="evidence" value="ECO:0007669"/>
    <property type="project" value="UniProtKB-UniPathway"/>
</dbReference>
<evidence type="ECO:0000256" key="12">
    <source>
        <dbReference type="ARBA" id="ARBA00023304"/>
    </source>
</evidence>
<dbReference type="AlphaFoldDB" id="A0A5N1J2G2"/>
<keyword evidence="10 17" id="KW-0808">Transferase</keyword>
<dbReference type="UniPathway" id="UPA00047">
    <property type="reaction ID" value="UER00058"/>
</dbReference>
<comment type="catalytic activity">
    <reaction evidence="13">
        <text>L-valine + 2-oxoglutarate = 3-methyl-2-oxobutanoate + L-glutamate</text>
        <dbReference type="Rhea" id="RHEA:24813"/>
        <dbReference type="ChEBI" id="CHEBI:11851"/>
        <dbReference type="ChEBI" id="CHEBI:16810"/>
        <dbReference type="ChEBI" id="CHEBI:29985"/>
        <dbReference type="ChEBI" id="CHEBI:57762"/>
        <dbReference type="EC" id="2.6.1.42"/>
    </reaction>
</comment>
<dbReference type="GO" id="GO:0052655">
    <property type="term" value="F:L-valine-2-oxoglutarate transaminase activity"/>
    <property type="evidence" value="ECO:0007669"/>
    <property type="project" value="RHEA"/>
</dbReference>
<dbReference type="InterPro" id="IPR043132">
    <property type="entry name" value="BCAT-like_C"/>
</dbReference>
<dbReference type="RefSeq" id="WP_150902706.1">
    <property type="nucleotide sequence ID" value="NZ_VTWT01000002.1"/>
</dbReference>
<feature type="modified residue" description="N6-(pyridoxal phosphate)lysine" evidence="16">
    <location>
        <position position="195"/>
    </location>
</feature>
<dbReference type="GO" id="GO:0052654">
    <property type="term" value="F:L-leucine-2-oxoglutarate transaminase activity"/>
    <property type="evidence" value="ECO:0007669"/>
    <property type="project" value="RHEA"/>
</dbReference>
<dbReference type="Pfam" id="PF01063">
    <property type="entry name" value="Aminotran_4"/>
    <property type="match status" value="1"/>
</dbReference>
<keyword evidence="8 17" id="KW-0032">Aminotransferase</keyword>
<dbReference type="PANTHER" id="PTHR11825:SF44">
    <property type="entry name" value="BRANCHED-CHAIN-AMINO-ACID AMINOTRANSFERASE"/>
    <property type="match status" value="1"/>
</dbReference>
<evidence type="ECO:0000256" key="7">
    <source>
        <dbReference type="ARBA" id="ARBA00013053"/>
    </source>
</evidence>
<dbReference type="NCBIfam" id="TIGR01123">
    <property type="entry name" value="ilvE_II"/>
    <property type="match status" value="1"/>
</dbReference>
<comment type="pathway">
    <text evidence="4">Amino-acid biosynthesis; L-valine biosynthesis; L-valine from pyruvate: step 4/4.</text>
</comment>
<comment type="caution">
    <text evidence="17">The sequence shown here is derived from an EMBL/GenBank/DDBJ whole genome shotgun (WGS) entry which is preliminary data.</text>
</comment>
<dbReference type="UniPathway" id="UPA00049">
    <property type="reaction ID" value="UER00062"/>
</dbReference>
<comment type="cofactor">
    <cofactor evidence="1">
        <name>pyridoxal 5'-phosphate</name>
        <dbReference type="ChEBI" id="CHEBI:597326"/>
    </cofactor>
</comment>
<keyword evidence="9" id="KW-0028">Amino-acid biosynthesis</keyword>
<proteinExistence type="inferred from homology"/>
<dbReference type="UniPathway" id="UPA00048">
    <property type="reaction ID" value="UER00073"/>
</dbReference>
<evidence type="ECO:0000256" key="4">
    <source>
        <dbReference type="ARBA" id="ARBA00004931"/>
    </source>
</evidence>
<dbReference type="InterPro" id="IPR036038">
    <property type="entry name" value="Aminotransferase-like"/>
</dbReference>
<evidence type="ECO:0000256" key="6">
    <source>
        <dbReference type="ARBA" id="ARBA00009320"/>
    </source>
</evidence>
<dbReference type="SUPFAM" id="SSF56752">
    <property type="entry name" value="D-aminoacid aminotransferase-like PLP-dependent enzymes"/>
    <property type="match status" value="1"/>
</dbReference>
<dbReference type="InterPro" id="IPR001544">
    <property type="entry name" value="Aminotrans_IV"/>
</dbReference>
<comment type="catalytic activity">
    <reaction evidence="15">
        <text>L-leucine + 2-oxoglutarate = 4-methyl-2-oxopentanoate + L-glutamate</text>
        <dbReference type="Rhea" id="RHEA:18321"/>
        <dbReference type="ChEBI" id="CHEBI:16810"/>
        <dbReference type="ChEBI" id="CHEBI:17865"/>
        <dbReference type="ChEBI" id="CHEBI:29985"/>
        <dbReference type="ChEBI" id="CHEBI:57427"/>
        <dbReference type="EC" id="2.6.1.42"/>
    </reaction>
</comment>
<evidence type="ECO:0000256" key="3">
    <source>
        <dbReference type="ARBA" id="ARBA00004824"/>
    </source>
</evidence>
<comment type="similarity">
    <text evidence="6">Belongs to the class-IV pyridoxal-phosphate-dependent aminotransferase family.</text>
</comment>